<accession>A0A158SXU6</accession>
<dbReference type="AlphaFoldDB" id="A0A158SXU6"/>
<protein>
    <submittedName>
        <fullName evidence="1">Uncharacterized protein</fullName>
    </submittedName>
</protein>
<sequence>MSQCVYLGIKSTNSLWSINGIRGINALSRLEFSSGCFFVSSV</sequence>
<reference evidence="1 2" key="1">
    <citation type="submission" date="2014-05" db="EMBL/GenBank/DDBJ databases">
        <title>Methylome analysis of the phasevarions of Haemophilus influenzae.</title>
        <authorList>
            <person name="Atack J.M."/>
            <person name="Fox K.L."/>
            <person name="Power P.M."/>
            <person name="Clark T."/>
            <person name="Jurcisek J."/>
            <person name="Korlach J."/>
            <person name="Bakaletz L.O."/>
            <person name="Jennings M.P."/>
        </authorList>
    </citation>
    <scope>NUCLEOTIDE SEQUENCE [LARGE SCALE GENOMIC DNA]</scope>
    <source>
        <strain evidence="1 2">1209</strain>
    </source>
</reference>
<gene>
    <name evidence="1" type="ORF">NTHI1209_01298</name>
</gene>
<proteinExistence type="predicted"/>
<dbReference type="Proteomes" id="UP000050700">
    <property type="component" value="Unassembled WGS sequence"/>
</dbReference>
<organism evidence="1 2">
    <name type="scientific">Haemophilus influenzae</name>
    <dbReference type="NCBI Taxonomy" id="727"/>
    <lineage>
        <taxon>Bacteria</taxon>
        <taxon>Pseudomonadati</taxon>
        <taxon>Pseudomonadota</taxon>
        <taxon>Gammaproteobacteria</taxon>
        <taxon>Pasteurellales</taxon>
        <taxon>Pasteurellaceae</taxon>
        <taxon>Haemophilus</taxon>
    </lineage>
</organism>
<name>A0A158SXU6_HAEIF</name>
<comment type="caution">
    <text evidence="1">The sequence shown here is derived from an EMBL/GenBank/DDBJ whole genome shotgun (WGS) entry which is preliminary data.</text>
</comment>
<dbReference type="PATRIC" id="fig|727.582.peg.1190"/>
<evidence type="ECO:0000313" key="2">
    <source>
        <dbReference type="Proteomes" id="UP000050700"/>
    </source>
</evidence>
<dbReference type="EMBL" id="JMQP01000002">
    <property type="protein sequence ID" value="KIS35690.1"/>
    <property type="molecule type" value="Genomic_DNA"/>
</dbReference>
<evidence type="ECO:0000313" key="1">
    <source>
        <dbReference type="EMBL" id="KIS35690.1"/>
    </source>
</evidence>